<feature type="chain" id="PRO_5002635782" evidence="2">
    <location>
        <begin position="21"/>
        <end position="164"/>
    </location>
</feature>
<dbReference type="eggNOG" id="ENOG5032WK2">
    <property type="taxonomic scope" value="Bacteria"/>
</dbReference>
<dbReference type="InterPro" id="IPR019638">
    <property type="entry name" value="DUF2502"/>
</dbReference>
<gene>
    <name evidence="3" type="ordered locus">YE2196</name>
</gene>
<dbReference type="Proteomes" id="UP000000642">
    <property type="component" value="Chromosome"/>
</dbReference>
<sequence length="164" mass="18065">MKKTLLLLGVLSLMPLMVQADVSLDINVPGVSLHLGDQDKRGYYWDGYDWRPPQWWHEHRGGHIGDRNERGYYWDGGRWQRPPTQDGHNPFRGQGHGNPDHNDGGPHGNQPQHNGNNGHGQQGNNNGPGSSGKLGSQNNQGGQNNNGGHGGQQIYPPKNNGYRG</sequence>
<evidence type="ECO:0000256" key="2">
    <source>
        <dbReference type="SAM" id="SignalP"/>
    </source>
</evidence>
<evidence type="ECO:0000313" key="4">
    <source>
        <dbReference type="Proteomes" id="UP000000642"/>
    </source>
</evidence>
<dbReference type="PATRIC" id="fig|393305.7.peg.2361"/>
<dbReference type="KEGG" id="yen:YE2196"/>
<keyword evidence="2" id="KW-0732">Signal</keyword>
<dbReference type="EMBL" id="AM286415">
    <property type="protein sequence ID" value="CAL12266.1"/>
    <property type="molecule type" value="Genomic_DNA"/>
</dbReference>
<evidence type="ECO:0000256" key="1">
    <source>
        <dbReference type="SAM" id="MobiDB-lite"/>
    </source>
</evidence>
<evidence type="ECO:0000313" key="3">
    <source>
        <dbReference type="EMBL" id="CAL12266.1"/>
    </source>
</evidence>
<dbReference type="Pfam" id="PF10697">
    <property type="entry name" value="DUF2502"/>
    <property type="match status" value="1"/>
</dbReference>
<proteinExistence type="predicted"/>
<dbReference type="OrthoDB" id="9180720at2"/>
<reference evidence="3 4" key="1">
    <citation type="journal article" date="2006" name="PLoS Genet.">
        <title>The complete genome sequence and comparative genome analysis of the high pathogenicity Yersinia enterocolitica strain 8081.</title>
        <authorList>
            <person name="Thomson N.R."/>
            <person name="Howard S."/>
            <person name="Wren B.W."/>
            <person name="Holden M.T.G."/>
            <person name="Crossman L."/>
            <person name="Challis G.L."/>
            <person name="Churcher C."/>
            <person name="Mungall K."/>
            <person name="Brooks K."/>
            <person name="Chillingworth T."/>
            <person name="Feltwell T."/>
            <person name="Abdellah Z."/>
            <person name="Hauser H."/>
            <person name="Jagels K."/>
            <person name="Maddison M."/>
            <person name="Moule S."/>
            <person name="Sanders M."/>
            <person name="Whitehead S."/>
            <person name="Quail M.A."/>
            <person name="Dougan G."/>
            <person name="Parkhill J."/>
            <person name="Prentice M.B."/>
        </authorList>
    </citation>
    <scope>NUCLEOTIDE SEQUENCE [LARGE SCALE GENOMIC DNA]</scope>
    <source>
        <strain evidence="4">NCTC 13174 / 8081</strain>
    </source>
</reference>
<protein>
    <submittedName>
        <fullName evidence="3">Exported protein</fullName>
    </submittedName>
</protein>
<dbReference type="HOGENOM" id="CLU_135700_0_0_6"/>
<organism evidence="3 4">
    <name type="scientific">Yersinia enterocolitica serotype O:8 / biotype 1B (strain NCTC 13174 / 8081)</name>
    <dbReference type="NCBI Taxonomy" id="393305"/>
    <lineage>
        <taxon>Bacteria</taxon>
        <taxon>Pseudomonadati</taxon>
        <taxon>Pseudomonadota</taxon>
        <taxon>Gammaproteobacteria</taxon>
        <taxon>Enterobacterales</taxon>
        <taxon>Yersiniaceae</taxon>
        <taxon>Yersinia</taxon>
    </lineage>
</organism>
<feature type="signal peptide" evidence="2">
    <location>
        <begin position="1"/>
        <end position="20"/>
    </location>
</feature>
<name>A1JPR3_YERE8</name>
<dbReference type="RefSeq" id="WP_011816399.1">
    <property type="nucleotide sequence ID" value="NC_008800.1"/>
</dbReference>
<feature type="compositionally biased region" description="Low complexity" evidence="1">
    <location>
        <begin position="122"/>
        <end position="143"/>
    </location>
</feature>
<dbReference type="AlphaFoldDB" id="A1JPR3"/>
<feature type="region of interest" description="Disordered" evidence="1">
    <location>
        <begin position="57"/>
        <end position="164"/>
    </location>
</feature>
<feature type="compositionally biased region" description="Basic and acidic residues" evidence="1">
    <location>
        <begin position="57"/>
        <end position="72"/>
    </location>
</feature>
<accession>A1JPR3</accession>